<dbReference type="Pfam" id="PF16750">
    <property type="entry name" value="HK_sensor"/>
    <property type="match status" value="1"/>
</dbReference>
<dbReference type="RefSeq" id="WP_131185324.1">
    <property type="nucleotide sequence ID" value="NZ_QJUO01000025.1"/>
</dbReference>
<dbReference type="InterPro" id="IPR050980">
    <property type="entry name" value="2C_sensor_his_kinase"/>
</dbReference>
<protein>
    <recommendedName>
        <fullName evidence="3">histidine kinase</fullName>
        <ecNumber evidence="3">2.7.13.3</ecNumber>
    </recommendedName>
</protein>
<dbReference type="CDD" id="cd06225">
    <property type="entry name" value="HAMP"/>
    <property type="match status" value="1"/>
</dbReference>
<organism evidence="13 14">
    <name type="scientific">Stutzerimonas kirkiae</name>
    <dbReference type="NCBI Taxonomy" id="2211392"/>
    <lineage>
        <taxon>Bacteria</taxon>
        <taxon>Pseudomonadati</taxon>
        <taxon>Pseudomonadota</taxon>
        <taxon>Gammaproteobacteria</taxon>
        <taxon>Pseudomonadales</taxon>
        <taxon>Pseudomonadaceae</taxon>
        <taxon>Stutzerimonas</taxon>
    </lineage>
</organism>
<dbReference type="EC" id="2.7.13.3" evidence="3"/>
<dbReference type="EMBL" id="QJUP01000023">
    <property type="protein sequence ID" value="TBU92691.1"/>
    <property type="molecule type" value="Genomic_DNA"/>
</dbReference>
<dbReference type="SUPFAM" id="SSF47384">
    <property type="entry name" value="Homodimeric domain of signal transducing histidine kinase"/>
    <property type="match status" value="1"/>
</dbReference>
<evidence type="ECO:0000259" key="11">
    <source>
        <dbReference type="PROSITE" id="PS50109"/>
    </source>
</evidence>
<dbReference type="SUPFAM" id="SSF55874">
    <property type="entry name" value="ATPase domain of HSP90 chaperone/DNA topoisomerase II/histidine kinase"/>
    <property type="match status" value="1"/>
</dbReference>
<feature type="domain" description="HAMP" evidence="12">
    <location>
        <begin position="176"/>
        <end position="230"/>
    </location>
</feature>
<keyword evidence="8 13" id="KW-0418">Kinase</keyword>
<dbReference type="CDD" id="cd00082">
    <property type="entry name" value="HisKA"/>
    <property type="match status" value="1"/>
</dbReference>
<keyword evidence="10" id="KW-0812">Transmembrane</keyword>
<keyword evidence="4" id="KW-1003">Cell membrane</keyword>
<evidence type="ECO:0000256" key="9">
    <source>
        <dbReference type="ARBA" id="ARBA00022840"/>
    </source>
</evidence>
<comment type="subcellular location">
    <subcellularLocation>
        <location evidence="2">Cell membrane</location>
        <topology evidence="2">Multi-pass membrane protein</topology>
    </subcellularLocation>
</comment>
<dbReference type="PROSITE" id="PS50109">
    <property type="entry name" value="HIS_KIN"/>
    <property type="match status" value="1"/>
</dbReference>
<dbReference type="Gene3D" id="3.30.450.170">
    <property type="entry name" value="Two-component histidine kinase, sensor domain"/>
    <property type="match status" value="1"/>
</dbReference>
<feature type="domain" description="Histidine kinase" evidence="11">
    <location>
        <begin position="238"/>
        <end position="444"/>
    </location>
</feature>
<keyword evidence="9" id="KW-0067">ATP-binding</keyword>
<evidence type="ECO:0000256" key="5">
    <source>
        <dbReference type="ARBA" id="ARBA00022553"/>
    </source>
</evidence>
<dbReference type="InterPro" id="IPR005467">
    <property type="entry name" value="His_kinase_dom"/>
</dbReference>
<comment type="catalytic activity">
    <reaction evidence="1">
        <text>ATP + protein L-histidine = ADP + protein N-phospho-L-histidine.</text>
        <dbReference type="EC" id="2.7.13.3"/>
    </reaction>
</comment>
<dbReference type="PRINTS" id="PR00344">
    <property type="entry name" value="BCTRLSENSOR"/>
</dbReference>
<dbReference type="OrthoDB" id="9804645at2"/>
<name>A0A4Q9R2N4_9GAMM</name>
<dbReference type="InterPro" id="IPR004358">
    <property type="entry name" value="Sig_transdc_His_kin-like_C"/>
</dbReference>
<dbReference type="Gene3D" id="3.30.565.10">
    <property type="entry name" value="Histidine kinase-like ATPase, C-terminal domain"/>
    <property type="match status" value="1"/>
</dbReference>
<dbReference type="InterPro" id="IPR038428">
    <property type="entry name" value="HK_sensor_dom_sf"/>
</dbReference>
<dbReference type="InterPro" id="IPR003661">
    <property type="entry name" value="HisK_dim/P_dom"/>
</dbReference>
<dbReference type="InterPro" id="IPR031930">
    <property type="entry name" value="HK_sensor"/>
</dbReference>
<evidence type="ECO:0000256" key="7">
    <source>
        <dbReference type="ARBA" id="ARBA00022741"/>
    </source>
</evidence>
<evidence type="ECO:0000256" key="1">
    <source>
        <dbReference type="ARBA" id="ARBA00000085"/>
    </source>
</evidence>
<dbReference type="SMART" id="SM00304">
    <property type="entry name" value="HAMP"/>
    <property type="match status" value="1"/>
</dbReference>
<dbReference type="Gene3D" id="6.10.340.10">
    <property type="match status" value="1"/>
</dbReference>
<dbReference type="Gene3D" id="1.10.287.130">
    <property type="match status" value="1"/>
</dbReference>
<dbReference type="InterPro" id="IPR036097">
    <property type="entry name" value="HisK_dim/P_sf"/>
</dbReference>
<proteinExistence type="predicted"/>
<feature type="transmembrane region" description="Helical" evidence="10">
    <location>
        <begin position="153"/>
        <end position="178"/>
    </location>
</feature>
<evidence type="ECO:0000256" key="6">
    <source>
        <dbReference type="ARBA" id="ARBA00022679"/>
    </source>
</evidence>
<evidence type="ECO:0000313" key="13">
    <source>
        <dbReference type="EMBL" id="TBU92691.1"/>
    </source>
</evidence>
<dbReference type="GO" id="GO:0005524">
    <property type="term" value="F:ATP binding"/>
    <property type="evidence" value="ECO:0007669"/>
    <property type="project" value="UniProtKB-KW"/>
</dbReference>
<dbReference type="Pfam" id="PF00672">
    <property type="entry name" value="HAMP"/>
    <property type="match status" value="1"/>
</dbReference>
<feature type="transmembrane region" description="Helical" evidence="10">
    <location>
        <begin position="6"/>
        <end position="25"/>
    </location>
</feature>
<evidence type="ECO:0000256" key="3">
    <source>
        <dbReference type="ARBA" id="ARBA00012438"/>
    </source>
</evidence>
<dbReference type="PROSITE" id="PS50885">
    <property type="entry name" value="HAMP"/>
    <property type="match status" value="1"/>
</dbReference>
<dbReference type="Pfam" id="PF00512">
    <property type="entry name" value="HisKA"/>
    <property type="match status" value="1"/>
</dbReference>
<evidence type="ECO:0000256" key="10">
    <source>
        <dbReference type="SAM" id="Phobius"/>
    </source>
</evidence>
<accession>A0A4Q9R2N4</accession>
<dbReference type="SMART" id="SM00388">
    <property type="entry name" value="HisKA"/>
    <property type="match status" value="1"/>
</dbReference>
<evidence type="ECO:0000256" key="8">
    <source>
        <dbReference type="ARBA" id="ARBA00022777"/>
    </source>
</evidence>
<dbReference type="GO" id="GO:0005886">
    <property type="term" value="C:plasma membrane"/>
    <property type="evidence" value="ECO:0007669"/>
    <property type="project" value="UniProtKB-SubCell"/>
</dbReference>
<sequence>MEMPGFHSLLWKLAGALGIFCLLVLSLHIDLGKRINAATSHLSDEAKFQLTQYAQEAEAVWRARGEAGVDEFLEELHARESVWAVVVDEHQQSLSSRPLSEREWTRLSFIRALDWSMGRPNGWPTVYIPFSDGVSRLVMELPRRFNPKESRALLSMLLQQVLPVCLAILLGGLLYRAFISPLTILRRQANALRADDLSARAGAVAQRRDELGELGRAFDHMAERLEHTVEFQRQLLCDLSHELRTPLSRLSVAAEQNLDLATLRQRLEREVQGMERLVGDTLELVWLDTERPNLPLCLVDVARLWEVLCENACFESGWSAGRLSCELPEDCRVQGNLNGLAQALENILRNAIRHSPANGVVRLAGRRDGDYWHLWIEDQGPGVADGELERIFQPFTRLNVARPGGGGFGLGLAIARSMVQLQGGELWAENRNPGLRLNLRLKSV</sequence>
<keyword evidence="14" id="KW-1185">Reference proteome</keyword>
<dbReference type="SUPFAM" id="SSF158472">
    <property type="entry name" value="HAMP domain-like"/>
    <property type="match status" value="1"/>
</dbReference>
<dbReference type="InterPro" id="IPR036890">
    <property type="entry name" value="HATPase_C_sf"/>
</dbReference>
<evidence type="ECO:0000259" key="12">
    <source>
        <dbReference type="PROSITE" id="PS50885"/>
    </source>
</evidence>
<dbReference type="Proteomes" id="UP000292639">
    <property type="component" value="Unassembled WGS sequence"/>
</dbReference>
<dbReference type="PANTHER" id="PTHR44936:SF10">
    <property type="entry name" value="SENSOR PROTEIN RSTB"/>
    <property type="match status" value="1"/>
</dbReference>
<comment type="caution">
    <text evidence="13">The sequence shown here is derived from an EMBL/GenBank/DDBJ whole genome shotgun (WGS) entry which is preliminary data.</text>
</comment>
<dbReference type="InterPro" id="IPR003594">
    <property type="entry name" value="HATPase_dom"/>
</dbReference>
<dbReference type="AlphaFoldDB" id="A0A4Q9R2N4"/>
<keyword evidence="10" id="KW-1133">Transmembrane helix</keyword>
<reference evidence="13 14" key="1">
    <citation type="submission" date="2018-06" db="EMBL/GenBank/DDBJ databases">
        <title>Three novel Pseudomonas species isolated from symptomatic oak.</title>
        <authorList>
            <person name="Bueno-Gonzalez V."/>
            <person name="Brady C."/>
        </authorList>
    </citation>
    <scope>NUCLEOTIDE SEQUENCE [LARGE SCALE GENOMIC DNA]</scope>
    <source>
        <strain evidence="13 14">P17C</strain>
    </source>
</reference>
<dbReference type="Pfam" id="PF02518">
    <property type="entry name" value="HATPase_c"/>
    <property type="match status" value="1"/>
</dbReference>
<keyword evidence="10" id="KW-0472">Membrane</keyword>
<keyword evidence="7" id="KW-0547">Nucleotide-binding</keyword>
<evidence type="ECO:0000256" key="4">
    <source>
        <dbReference type="ARBA" id="ARBA00022475"/>
    </source>
</evidence>
<evidence type="ECO:0000313" key="14">
    <source>
        <dbReference type="Proteomes" id="UP000292639"/>
    </source>
</evidence>
<evidence type="ECO:0000256" key="2">
    <source>
        <dbReference type="ARBA" id="ARBA00004651"/>
    </source>
</evidence>
<gene>
    <name evidence="13" type="ORF">DNJ96_14965</name>
</gene>
<keyword evidence="5" id="KW-0597">Phosphoprotein</keyword>
<dbReference type="SMART" id="SM00387">
    <property type="entry name" value="HATPase_c"/>
    <property type="match status" value="1"/>
</dbReference>
<keyword evidence="6" id="KW-0808">Transferase</keyword>
<dbReference type="GO" id="GO:0000155">
    <property type="term" value="F:phosphorelay sensor kinase activity"/>
    <property type="evidence" value="ECO:0007669"/>
    <property type="project" value="InterPro"/>
</dbReference>
<dbReference type="PANTHER" id="PTHR44936">
    <property type="entry name" value="SENSOR PROTEIN CREC"/>
    <property type="match status" value="1"/>
</dbReference>
<dbReference type="InterPro" id="IPR003660">
    <property type="entry name" value="HAMP_dom"/>
</dbReference>